<dbReference type="Proteomes" id="UP001054837">
    <property type="component" value="Unassembled WGS sequence"/>
</dbReference>
<organism evidence="1 2">
    <name type="scientific">Caerostris darwini</name>
    <dbReference type="NCBI Taxonomy" id="1538125"/>
    <lineage>
        <taxon>Eukaryota</taxon>
        <taxon>Metazoa</taxon>
        <taxon>Ecdysozoa</taxon>
        <taxon>Arthropoda</taxon>
        <taxon>Chelicerata</taxon>
        <taxon>Arachnida</taxon>
        <taxon>Araneae</taxon>
        <taxon>Araneomorphae</taxon>
        <taxon>Entelegynae</taxon>
        <taxon>Araneoidea</taxon>
        <taxon>Araneidae</taxon>
        <taxon>Caerostris</taxon>
    </lineage>
</organism>
<reference evidence="1 2" key="1">
    <citation type="submission" date="2021-06" db="EMBL/GenBank/DDBJ databases">
        <title>Caerostris darwini draft genome.</title>
        <authorList>
            <person name="Kono N."/>
            <person name="Arakawa K."/>
        </authorList>
    </citation>
    <scope>NUCLEOTIDE SEQUENCE [LARGE SCALE GENOMIC DNA]</scope>
</reference>
<proteinExistence type="predicted"/>
<evidence type="ECO:0000313" key="1">
    <source>
        <dbReference type="EMBL" id="GIY38702.1"/>
    </source>
</evidence>
<accession>A0AAV4T1I6</accession>
<name>A0AAV4T1I6_9ARAC</name>
<comment type="caution">
    <text evidence="1">The sequence shown here is derived from an EMBL/GenBank/DDBJ whole genome shotgun (WGS) entry which is preliminary data.</text>
</comment>
<sequence>MIGMIGETSGSTSPWQTFNDKKITVSAPHRIPPFLGRPTLFPKHFPNYSKYLPAPKSGEVPRGGNEIVWLGPPSRVAFNYSTEVALNEGDFKASNLFFPLAADTDTKPPRILAYLYSCSNSYPLKTQKIHGEINCWGKFHPIELWQFISHKSTKDPWRDQFLGEIAPNRTKRVVDNGNISYLRDVFAAEKQQHLSNCQTRVINRIIERYPSPIKKEPNDSLVDGNEKSPDIIPLPNDIEAVYATTVAVEMCSTSPRLPKAEVYYTVESQTCV</sequence>
<gene>
    <name evidence="1" type="primary">AVEN_90025_1</name>
    <name evidence="1" type="ORF">CDAR_574851</name>
</gene>
<protein>
    <submittedName>
        <fullName evidence="1">Uncharacterized protein</fullName>
    </submittedName>
</protein>
<dbReference type="AlphaFoldDB" id="A0AAV4T1I6"/>
<keyword evidence="2" id="KW-1185">Reference proteome</keyword>
<dbReference type="EMBL" id="BPLQ01008660">
    <property type="protein sequence ID" value="GIY38702.1"/>
    <property type="molecule type" value="Genomic_DNA"/>
</dbReference>
<evidence type="ECO:0000313" key="2">
    <source>
        <dbReference type="Proteomes" id="UP001054837"/>
    </source>
</evidence>